<proteinExistence type="predicted"/>
<evidence type="ECO:0000313" key="2">
    <source>
        <dbReference type="Proteomes" id="UP000037035"/>
    </source>
</evidence>
<reference evidence="1 2" key="1">
    <citation type="submission" date="2015-08" db="EMBL/GenBank/DDBJ databases">
        <title>Next Generation Sequencing and Analysis of the Genome of Puccinia sorghi L Schw, the Causal Agent of Maize Common Rust.</title>
        <authorList>
            <person name="Rochi L."/>
            <person name="Burguener G."/>
            <person name="Darino M."/>
            <person name="Turjanski A."/>
            <person name="Kreff E."/>
            <person name="Dieguez M.J."/>
            <person name="Sacco F."/>
        </authorList>
    </citation>
    <scope>NUCLEOTIDE SEQUENCE [LARGE SCALE GENOMIC DNA]</scope>
    <source>
        <strain evidence="1 2">RO10H11247</strain>
    </source>
</reference>
<evidence type="ECO:0000313" key="1">
    <source>
        <dbReference type="EMBL" id="KNZ62043.1"/>
    </source>
</evidence>
<dbReference type="EMBL" id="LAVV01003563">
    <property type="protein sequence ID" value="KNZ62043.1"/>
    <property type="molecule type" value="Genomic_DNA"/>
</dbReference>
<organism evidence="1 2">
    <name type="scientific">Puccinia sorghi</name>
    <dbReference type="NCBI Taxonomy" id="27349"/>
    <lineage>
        <taxon>Eukaryota</taxon>
        <taxon>Fungi</taxon>
        <taxon>Dikarya</taxon>
        <taxon>Basidiomycota</taxon>
        <taxon>Pucciniomycotina</taxon>
        <taxon>Pucciniomycetes</taxon>
        <taxon>Pucciniales</taxon>
        <taxon>Pucciniaceae</taxon>
        <taxon>Puccinia</taxon>
    </lineage>
</organism>
<sequence>VLEHYTKEIKESGKFNAKEKKAIQKAREREILFFLLLPNAIPENKSATFTATAMMSTAQNTKNMSSRLSPSVQTYPTIFFVNLPPDFHNPKWFNNLQPNMRDLLADTNS</sequence>
<feature type="non-terminal residue" evidence="1">
    <location>
        <position position="1"/>
    </location>
</feature>
<protein>
    <submittedName>
        <fullName evidence="1">Uncharacterized protein</fullName>
    </submittedName>
</protein>
<gene>
    <name evidence="1" type="ORF">VP01_13207g1</name>
</gene>
<accession>A0A0L6VMP8</accession>
<feature type="non-terminal residue" evidence="1">
    <location>
        <position position="109"/>
    </location>
</feature>
<dbReference type="AlphaFoldDB" id="A0A0L6VMP8"/>
<keyword evidence="2" id="KW-1185">Reference proteome</keyword>
<dbReference type="Proteomes" id="UP000037035">
    <property type="component" value="Unassembled WGS sequence"/>
</dbReference>
<comment type="caution">
    <text evidence="1">The sequence shown here is derived from an EMBL/GenBank/DDBJ whole genome shotgun (WGS) entry which is preliminary data.</text>
</comment>
<name>A0A0L6VMP8_9BASI</name>
<dbReference type="VEuPathDB" id="FungiDB:VP01_13207g1"/>